<name>A0A4S8HXM3_9BACT</name>
<evidence type="ECO:0000313" key="1">
    <source>
        <dbReference type="EMBL" id="THU39539.1"/>
    </source>
</evidence>
<gene>
    <name evidence="1" type="ORF">FAM09_13625</name>
</gene>
<reference evidence="1 2" key="1">
    <citation type="submission" date="2019-04" db="EMBL/GenBank/DDBJ databases">
        <title>Niastella caeni sp. nov., isolated from activated sludge.</title>
        <authorList>
            <person name="Sheng M."/>
        </authorList>
    </citation>
    <scope>NUCLEOTIDE SEQUENCE [LARGE SCALE GENOMIC DNA]</scope>
    <source>
        <strain evidence="1 2">HX-2-15</strain>
    </source>
</reference>
<sequence length="217" mass="25164">MNTIRLLPVIGLIFLGACSSSRVTHSWKSEFPAKNYNKILVIAISGETDLWTRQKMEDHLAGDLKTRGYDATSSLKEYGAKAFRDLSEEAVLNKLQNSGFDAVITIVLLDKEKERYYVPGHIYYSPYMRYYNRFWGYYTTIYDRVYQPGYYVMNTKYFWESNLFDVASKELIYSVQTESFDPSSSENLAHEYGKLIVNDMVKNQVLTKKELVAKDGH</sequence>
<dbReference type="EMBL" id="STFF01000003">
    <property type="protein sequence ID" value="THU39539.1"/>
    <property type="molecule type" value="Genomic_DNA"/>
</dbReference>
<evidence type="ECO:0008006" key="3">
    <source>
        <dbReference type="Google" id="ProtNLM"/>
    </source>
</evidence>
<dbReference type="AlphaFoldDB" id="A0A4S8HXM3"/>
<evidence type="ECO:0000313" key="2">
    <source>
        <dbReference type="Proteomes" id="UP000306918"/>
    </source>
</evidence>
<dbReference type="RefSeq" id="WP_136577671.1">
    <property type="nucleotide sequence ID" value="NZ_STFF01000003.1"/>
</dbReference>
<accession>A0A4S8HXM3</accession>
<proteinExistence type="predicted"/>
<protein>
    <recommendedName>
        <fullName evidence="3">DUF4136 domain-containing protein</fullName>
    </recommendedName>
</protein>
<dbReference type="OrthoDB" id="6077795at2"/>
<keyword evidence="2" id="KW-1185">Reference proteome</keyword>
<dbReference type="Proteomes" id="UP000306918">
    <property type="component" value="Unassembled WGS sequence"/>
</dbReference>
<comment type="caution">
    <text evidence="1">The sequence shown here is derived from an EMBL/GenBank/DDBJ whole genome shotgun (WGS) entry which is preliminary data.</text>
</comment>
<organism evidence="1 2">
    <name type="scientific">Niastella caeni</name>
    <dbReference type="NCBI Taxonomy" id="2569763"/>
    <lineage>
        <taxon>Bacteria</taxon>
        <taxon>Pseudomonadati</taxon>
        <taxon>Bacteroidota</taxon>
        <taxon>Chitinophagia</taxon>
        <taxon>Chitinophagales</taxon>
        <taxon>Chitinophagaceae</taxon>
        <taxon>Niastella</taxon>
    </lineage>
</organism>
<dbReference type="PROSITE" id="PS51257">
    <property type="entry name" value="PROKAR_LIPOPROTEIN"/>
    <property type="match status" value="1"/>
</dbReference>